<dbReference type="InterPro" id="IPR036034">
    <property type="entry name" value="PDZ_sf"/>
</dbReference>
<dbReference type="InterPro" id="IPR008915">
    <property type="entry name" value="Peptidase_M50"/>
</dbReference>
<sequence>MALLWFLLIIGVSILVHELGHYWAARAQGVGVKNFALGFGPTLLKFDWRGTTWRLNAIPLGGYAEIEGMMPGDAHGYSRLSTWGKFLILVGGVVMNLLLAWLLLATLASVRGLPEAVPGQAQVAAVVEGSRAEAIGLKAGDVIVALNGQPLKSWEEVRNFREGAGEKRFTVRRGGETVEIRFDWPGGEGTLGIRYGPIIRYTKLPFFQAFFRSIADTVTAAPAAFRAIVTGLVGTVAGQSNTGLSGPVGIVSVTGQAAQQGVYTLALLMIQINLSLAIFNLLPIPGLDGGRILILLANVIARGRITPEHEARLSYGGFVFMLLLLVLVTINDLRNLGGGS</sequence>
<dbReference type="GO" id="GO:0016020">
    <property type="term" value="C:membrane"/>
    <property type="evidence" value="ECO:0007669"/>
    <property type="project" value="UniProtKB-SubCell"/>
</dbReference>
<reference evidence="13 14" key="1">
    <citation type="submission" date="2018-08" db="EMBL/GenBank/DDBJ databases">
        <title>Meiothermus terrae DSM 26712 genome sequencing project.</title>
        <authorList>
            <person name="Da Costa M.S."/>
            <person name="Albuquerque L."/>
            <person name="Raposo P."/>
            <person name="Froufe H.J.C."/>
            <person name="Barroso C.S."/>
            <person name="Egas C."/>
        </authorList>
    </citation>
    <scope>NUCLEOTIDE SEQUENCE [LARGE SCALE GENOMIC DNA]</scope>
    <source>
        <strain evidence="13 14">DSM 26712</strain>
    </source>
</reference>
<feature type="transmembrane region" description="Helical" evidence="11">
    <location>
        <begin position="313"/>
        <end position="330"/>
    </location>
</feature>
<dbReference type="RefSeq" id="WP_119316370.1">
    <property type="nucleotide sequence ID" value="NZ_QXDL01000220.1"/>
</dbReference>
<comment type="similarity">
    <text evidence="3">Belongs to the peptidase M50B family.</text>
</comment>
<feature type="transmembrane region" description="Helical" evidence="11">
    <location>
        <begin position="86"/>
        <end position="104"/>
    </location>
</feature>
<evidence type="ECO:0000256" key="11">
    <source>
        <dbReference type="SAM" id="Phobius"/>
    </source>
</evidence>
<evidence type="ECO:0000256" key="3">
    <source>
        <dbReference type="ARBA" id="ARBA00007931"/>
    </source>
</evidence>
<comment type="cofactor">
    <cofactor evidence="1">
        <name>Zn(2+)</name>
        <dbReference type="ChEBI" id="CHEBI:29105"/>
    </cofactor>
</comment>
<evidence type="ECO:0000256" key="2">
    <source>
        <dbReference type="ARBA" id="ARBA00004141"/>
    </source>
</evidence>
<keyword evidence="4 13" id="KW-0645">Protease</keyword>
<dbReference type="Proteomes" id="UP000265715">
    <property type="component" value="Unassembled WGS sequence"/>
</dbReference>
<dbReference type="OrthoDB" id="9782003at2"/>
<evidence type="ECO:0000313" key="13">
    <source>
        <dbReference type="EMBL" id="RIH80702.1"/>
    </source>
</evidence>
<dbReference type="EC" id="3.4.24.-" evidence="13"/>
<comment type="caution">
    <text evidence="13">The sequence shown here is derived from an EMBL/GenBank/DDBJ whole genome shotgun (WGS) entry which is preliminary data.</text>
</comment>
<evidence type="ECO:0000256" key="1">
    <source>
        <dbReference type="ARBA" id="ARBA00001947"/>
    </source>
</evidence>
<dbReference type="InterPro" id="IPR041489">
    <property type="entry name" value="PDZ_6"/>
</dbReference>
<evidence type="ECO:0000256" key="9">
    <source>
        <dbReference type="ARBA" id="ARBA00023049"/>
    </source>
</evidence>
<comment type="subcellular location">
    <subcellularLocation>
        <location evidence="2">Membrane</location>
        <topology evidence="2">Multi-pass membrane protein</topology>
    </subcellularLocation>
</comment>
<gene>
    <name evidence="13" type="primary">rasP</name>
    <name evidence="13" type="ORF">Mterra_03468</name>
</gene>
<dbReference type="Pfam" id="PF02163">
    <property type="entry name" value="Peptidase_M50"/>
    <property type="match status" value="1"/>
</dbReference>
<dbReference type="PANTHER" id="PTHR42837:SF2">
    <property type="entry name" value="MEMBRANE METALLOPROTEASE ARASP2, CHLOROPLASTIC-RELATED"/>
    <property type="match status" value="1"/>
</dbReference>
<evidence type="ECO:0000256" key="6">
    <source>
        <dbReference type="ARBA" id="ARBA00022801"/>
    </source>
</evidence>
<feature type="transmembrane region" description="Helical" evidence="11">
    <location>
        <begin position="284"/>
        <end position="301"/>
    </location>
</feature>
<dbReference type="PANTHER" id="PTHR42837">
    <property type="entry name" value="REGULATOR OF SIGMA-E PROTEASE RSEP"/>
    <property type="match status" value="1"/>
</dbReference>
<organism evidence="13 14">
    <name type="scientific">Calidithermus terrae</name>
    <dbReference type="NCBI Taxonomy" id="1408545"/>
    <lineage>
        <taxon>Bacteria</taxon>
        <taxon>Thermotogati</taxon>
        <taxon>Deinococcota</taxon>
        <taxon>Deinococci</taxon>
        <taxon>Thermales</taxon>
        <taxon>Thermaceae</taxon>
        <taxon>Calidithermus</taxon>
    </lineage>
</organism>
<dbReference type="CDD" id="cd06163">
    <property type="entry name" value="S2P-M50_PDZ_RseP-like"/>
    <property type="match status" value="1"/>
</dbReference>
<evidence type="ECO:0000313" key="14">
    <source>
        <dbReference type="Proteomes" id="UP000265715"/>
    </source>
</evidence>
<dbReference type="InterPro" id="IPR004387">
    <property type="entry name" value="Pept_M50_Zn"/>
</dbReference>
<dbReference type="EMBL" id="QXDL01000220">
    <property type="protein sequence ID" value="RIH80702.1"/>
    <property type="molecule type" value="Genomic_DNA"/>
</dbReference>
<accession>A0A399EES7</accession>
<dbReference type="SUPFAM" id="SSF50156">
    <property type="entry name" value="PDZ domain-like"/>
    <property type="match status" value="1"/>
</dbReference>
<dbReference type="Pfam" id="PF17820">
    <property type="entry name" value="PDZ_6"/>
    <property type="match status" value="1"/>
</dbReference>
<keyword evidence="14" id="KW-1185">Reference proteome</keyword>
<dbReference type="PROSITE" id="PS50106">
    <property type="entry name" value="PDZ"/>
    <property type="match status" value="1"/>
</dbReference>
<dbReference type="InterPro" id="IPR001478">
    <property type="entry name" value="PDZ"/>
</dbReference>
<evidence type="ECO:0000256" key="10">
    <source>
        <dbReference type="ARBA" id="ARBA00023136"/>
    </source>
</evidence>
<keyword evidence="5 11" id="KW-0812">Transmembrane</keyword>
<evidence type="ECO:0000256" key="4">
    <source>
        <dbReference type="ARBA" id="ARBA00022670"/>
    </source>
</evidence>
<evidence type="ECO:0000259" key="12">
    <source>
        <dbReference type="PROSITE" id="PS50106"/>
    </source>
</evidence>
<dbReference type="GO" id="GO:0004222">
    <property type="term" value="F:metalloendopeptidase activity"/>
    <property type="evidence" value="ECO:0007669"/>
    <property type="project" value="InterPro"/>
</dbReference>
<keyword evidence="9" id="KW-0482">Metalloprotease</keyword>
<dbReference type="Gene3D" id="2.30.42.10">
    <property type="match status" value="1"/>
</dbReference>
<dbReference type="SMART" id="SM00228">
    <property type="entry name" value="PDZ"/>
    <property type="match status" value="1"/>
</dbReference>
<feature type="domain" description="PDZ" evidence="12">
    <location>
        <begin position="123"/>
        <end position="175"/>
    </location>
</feature>
<evidence type="ECO:0000256" key="7">
    <source>
        <dbReference type="ARBA" id="ARBA00022833"/>
    </source>
</evidence>
<dbReference type="GO" id="GO:0006508">
    <property type="term" value="P:proteolysis"/>
    <property type="evidence" value="ECO:0007669"/>
    <property type="project" value="UniProtKB-KW"/>
</dbReference>
<protein>
    <submittedName>
        <fullName evidence="13">Regulator of sigma-W protease RasP</fullName>
        <ecNumber evidence="13">3.4.24.-</ecNumber>
    </submittedName>
</protein>
<dbReference type="AlphaFoldDB" id="A0A399EES7"/>
<keyword evidence="10 11" id="KW-0472">Membrane</keyword>
<evidence type="ECO:0000256" key="5">
    <source>
        <dbReference type="ARBA" id="ARBA00022692"/>
    </source>
</evidence>
<keyword evidence="8 11" id="KW-1133">Transmembrane helix</keyword>
<keyword evidence="7" id="KW-0862">Zinc</keyword>
<keyword evidence="6 13" id="KW-0378">Hydrolase</keyword>
<proteinExistence type="inferred from homology"/>
<name>A0A399EES7_9DEIN</name>
<evidence type="ECO:0000256" key="8">
    <source>
        <dbReference type="ARBA" id="ARBA00022989"/>
    </source>
</evidence>